<dbReference type="SMART" id="SM00449">
    <property type="entry name" value="SPRY"/>
    <property type="match status" value="1"/>
</dbReference>
<dbReference type="PROSITE" id="PS50188">
    <property type="entry name" value="B302_SPRY"/>
    <property type="match status" value="1"/>
</dbReference>
<protein>
    <recommendedName>
        <fullName evidence="2">B30.2/SPRY domain-containing protein</fullName>
    </recommendedName>
</protein>
<dbReference type="InterPro" id="IPR001870">
    <property type="entry name" value="B30.2/SPRY"/>
</dbReference>
<evidence type="ECO:0000313" key="4">
    <source>
        <dbReference type="Proteomes" id="UP000007303"/>
    </source>
</evidence>
<dbReference type="InterPro" id="IPR013320">
    <property type="entry name" value="ConA-like_dom_sf"/>
</dbReference>
<name>H3CR78_TETNG</name>
<dbReference type="FunFam" id="2.60.120.920:FF:000004">
    <property type="entry name" value="Butyrophilin subfamily 1 member A1"/>
    <property type="match status" value="1"/>
</dbReference>
<dbReference type="InterPro" id="IPR006574">
    <property type="entry name" value="PRY"/>
</dbReference>
<dbReference type="AlphaFoldDB" id="H3CR78"/>
<dbReference type="Pfam" id="PF13765">
    <property type="entry name" value="PRY"/>
    <property type="match status" value="1"/>
</dbReference>
<keyword evidence="4" id="KW-1185">Reference proteome</keyword>
<dbReference type="SUPFAM" id="SSF49899">
    <property type="entry name" value="Concanavalin A-like lectins/glucanases"/>
    <property type="match status" value="1"/>
</dbReference>
<dbReference type="InterPro" id="IPR003879">
    <property type="entry name" value="Butyrophylin_SPRY"/>
</dbReference>
<accession>H3CR78</accession>
<dbReference type="HOGENOM" id="CLU_013137_7_4_1"/>
<dbReference type="SMART" id="SM00589">
    <property type="entry name" value="PRY"/>
    <property type="match status" value="1"/>
</dbReference>
<dbReference type="Pfam" id="PF00622">
    <property type="entry name" value="SPRY"/>
    <property type="match status" value="1"/>
</dbReference>
<proteinExistence type="predicted"/>
<keyword evidence="1" id="KW-0175">Coiled coil</keyword>
<feature type="domain" description="B30.2/SPRY" evidence="2">
    <location>
        <begin position="31"/>
        <end position="228"/>
    </location>
</feature>
<dbReference type="InterPro" id="IPR043136">
    <property type="entry name" value="B30.2/SPRY_sf"/>
</dbReference>
<dbReference type="Gene3D" id="2.60.120.920">
    <property type="match status" value="1"/>
</dbReference>
<dbReference type="PANTHER" id="PTHR24103">
    <property type="entry name" value="E3 UBIQUITIN-PROTEIN LIGASE TRIM"/>
    <property type="match status" value="1"/>
</dbReference>
<feature type="coiled-coil region" evidence="1">
    <location>
        <begin position="1"/>
        <end position="45"/>
    </location>
</feature>
<dbReference type="PRINTS" id="PR01407">
    <property type="entry name" value="BUTYPHLNCDUF"/>
</dbReference>
<dbReference type="OMA" id="ERFYYTA"/>
<evidence type="ECO:0000259" key="2">
    <source>
        <dbReference type="PROSITE" id="PS50188"/>
    </source>
</evidence>
<dbReference type="Proteomes" id="UP000007303">
    <property type="component" value="Unassembled WGS sequence"/>
</dbReference>
<dbReference type="InterPro" id="IPR003877">
    <property type="entry name" value="SPRY_dom"/>
</dbReference>
<sequence length="233" mass="26250">MEELQEKGNQTDSLVDQVERLNGERQRLHDIIEELRENLSEKEERTIIAKSITMDPNTAHPRVALAEDNTELYTLAESRDVPDHPGRYDVVLATLGATGFSSGRRYWEVSVADRLCYHVGLAAASAQRKGILRFAPQNGYWTLILNKQGQLRALDRMPKVLPVQAPPGALGVLLDYRNGQVSFYDTGSRSHLYSFSGNSFTDELFPFINFCNEDIDSQTPIRLIPPGSTDWLQ</sequence>
<organism evidence="3 4">
    <name type="scientific">Tetraodon nigroviridis</name>
    <name type="common">Spotted green pufferfish</name>
    <name type="synonym">Chelonodon nigroviridis</name>
    <dbReference type="NCBI Taxonomy" id="99883"/>
    <lineage>
        <taxon>Eukaryota</taxon>
        <taxon>Metazoa</taxon>
        <taxon>Chordata</taxon>
        <taxon>Craniata</taxon>
        <taxon>Vertebrata</taxon>
        <taxon>Euteleostomi</taxon>
        <taxon>Actinopterygii</taxon>
        <taxon>Neopterygii</taxon>
        <taxon>Teleostei</taxon>
        <taxon>Neoteleostei</taxon>
        <taxon>Acanthomorphata</taxon>
        <taxon>Eupercaria</taxon>
        <taxon>Tetraodontiformes</taxon>
        <taxon>Tetradontoidea</taxon>
        <taxon>Tetraodontidae</taxon>
        <taxon>Tetraodon</taxon>
    </lineage>
</organism>
<evidence type="ECO:0000256" key="1">
    <source>
        <dbReference type="SAM" id="Coils"/>
    </source>
</evidence>
<dbReference type="InParanoid" id="H3CR78"/>
<evidence type="ECO:0000313" key="3">
    <source>
        <dbReference type="Ensembl" id="ENSTNIP00000010762.1"/>
    </source>
</evidence>
<dbReference type="GeneTree" id="ENSGT01040000240385"/>
<dbReference type="Ensembl" id="ENSTNIT00000010943.1">
    <property type="protein sequence ID" value="ENSTNIP00000010762.1"/>
    <property type="gene ID" value="ENSTNIG00000007941.1"/>
</dbReference>
<reference evidence="3" key="3">
    <citation type="submission" date="2025-09" db="UniProtKB">
        <authorList>
            <consortium name="Ensembl"/>
        </authorList>
    </citation>
    <scope>IDENTIFICATION</scope>
</reference>
<dbReference type="InterPro" id="IPR050143">
    <property type="entry name" value="TRIM/RBCC"/>
</dbReference>
<reference evidence="4" key="1">
    <citation type="journal article" date="2004" name="Nature">
        <title>Genome duplication in the teleost fish Tetraodon nigroviridis reveals the early vertebrate proto-karyotype.</title>
        <authorList>
            <person name="Jaillon O."/>
            <person name="Aury J.-M."/>
            <person name="Brunet F."/>
            <person name="Petit J.-L."/>
            <person name="Stange-Thomann N."/>
            <person name="Mauceli E."/>
            <person name="Bouneau L."/>
            <person name="Fischer C."/>
            <person name="Ozouf-Costaz C."/>
            <person name="Bernot A."/>
            <person name="Nicaud S."/>
            <person name="Jaffe D."/>
            <person name="Fisher S."/>
            <person name="Lutfalla G."/>
            <person name="Dossat C."/>
            <person name="Segurens B."/>
            <person name="Dasilva C."/>
            <person name="Salanoubat M."/>
            <person name="Levy M."/>
            <person name="Boudet N."/>
            <person name="Castellano S."/>
            <person name="Anthouard V."/>
            <person name="Jubin C."/>
            <person name="Castelli V."/>
            <person name="Katinka M."/>
            <person name="Vacherie B."/>
            <person name="Biemont C."/>
            <person name="Skalli Z."/>
            <person name="Cattolico L."/>
            <person name="Poulain J."/>
            <person name="De Berardinis V."/>
            <person name="Cruaud C."/>
            <person name="Duprat S."/>
            <person name="Brottier P."/>
            <person name="Coutanceau J.-P."/>
            <person name="Gouzy J."/>
            <person name="Parra G."/>
            <person name="Lardier G."/>
            <person name="Chapple C."/>
            <person name="McKernan K.J."/>
            <person name="McEwan P."/>
            <person name="Bosak S."/>
            <person name="Kellis M."/>
            <person name="Volff J.-N."/>
            <person name="Guigo R."/>
            <person name="Zody M.C."/>
            <person name="Mesirov J."/>
            <person name="Lindblad-Toh K."/>
            <person name="Birren B."/>
            <person name="Nusbaum C."/>
            <person name="Kahn D."/>
            <person name="Robinson-Rechavi M."/>
            <person name="Laudet V."/>
            <person name="Schachter V."/>
            <person name="Quetier F."/>
            <person name="Saurin W."/>
            <person name="Scarpelli C."/>
            <person name="Wincker P."/>
            <person name="Lander E.S."/>
            <person name="Weissenbach J."/>
            <person name="Roest Crollius H."/>
        </authorList>
    </citation>
    <scope>NUCLEOTIDE SEQUENCE [LARGE SCALE GENOMIC DNA]</scope>
</reference>
<reference evidence="3" key="2">
    <citation type="submission" date="2025-08" db="UniProtKB">
        <authorList>
            <consortium name="Ensembl"/>
        </authorList>
    </citation>
    <scope>IDENTIFICATION</scope>
</reference>